<gene>
    <name evidence="1" type="ORF">QYF61_011626</name>
</gene>
<evidence type="ECO:0000313" key="1">
    <source>
        <dbReference type="EMBL" id="KAK4826818.1"/>
    </source>
</evidence>
<keyword evidence="2" id="KW-1185">Reference proteome</keyword>
<sequence length="186" mass="20345">MRSPLSLLFSKLDKPSVLSHSSEDMPSSPFTGFVALLWLLSRTFTSFLNGGAQNCSQYSRMITSFDRLDVVRPLGCQGTLLTPTDPAVDQHPQIPFCRASLQPLLSQFILVFTVQNPAFFLVKFHAVDDCPMLQSVEIPLQGLLTLKESTAPPSLVSSANLLMVHSTPASRSLINILNTTGPRIEA</sequence>
<dbReference type="AlphaFoldDB" id="A0AAN7SG42"/>
<accession>A0AAN7SG42</accession>
<reference evidence="1 2" key="1">
    <citation type="journal article" date="2023" name="J. Hered.">
        <title>Chromosome-level genome of the wood stork (Mycteria americana) provides insight into avian chromosome evolution.</title>
        <authorList>
            <person name="Flamio R. Jr."/>
            <person name="Ramstad K.M."/>
        </authorList>
    </citation>
    <scope>NUCLEOTIDE SEQUENCE [LARGE SCALE GENOMIC DNA]</scope>
    <source>
        <strain evidence="1">JAX WOST 10</strain>
    </source>
</reference>
<dbReference type="EMBL" id="JAUNZN010000002">
    <property type="protein sequence ID" value="KAK4826818.1"/>
    <property type="molecule type" value="Genomic_DNA"/>
</dbReference>
<organism evidence="1 2">
    <name type="scientific">Mycteria americana</name>
    <name type="common">Wood stork</name>
    <dbReference type="NCBI Taxonomy" id="33587"/>
    <lineage>
        <taxon>Eukaryota</taxon>
        <taxon>Metazoa</taxon>
        <taxon>Chordata</taxon>
        <taxon>Craniata</taxon>
        <taxon>Vertebrata</taxon>
        <taxon>Euteleostomi</taxon>
        <taxon>Archelosauria</taxon>
        <taxon>Archosauria</taxon>
        <taxon>Dinosauria</taxon>
        <taxon>Saurischia</taxon>
        <taxon>Theropoda</taxon>
        <taxon>Coelurosauria</taxon>
        <taxon>Aves</taxon>
        <taxon>Neognathae</taxon>
        <taxon>Neoaves</taxon>
        <taxon>Aequornithes</taxon>
        <taxon>Ciconiiformes</taxon>
        <taxon>Ciconiidae</taxon>
        <taxon>Mycteria</taxon>
    </lineage>
</organism>
<name>A0AAN7SG42_MYCAM</name>
<protein>
    <submittedName>
        <fullName evidence="1">Uncharacterized protein</fullName>
    </submittedName>
</protein>
<evidence type="ECO:0000313" key="2">
    <source>
        <dbReference type="Proteomes" id="UP001333110"/>
    </source>
</evidence>
<dbReference type="Proteomes" id="UP001333110">
    <property type="component" value="Unassembled WGS sequence"/>
</dbReference>
<comment type="caution">
    <text evidence="1">The sequence shown here is derived from an EMBL/GenBank/DDBJ whole genome shotgun (WGS) entry which is preliminary data.</text>
</comment>
<proteinExistence type="predicted"/>